<dbReference type="InterPro" id="IPR042855">
    <property type="entry name" value="V_SNARE_CC"/>
</dbReference>
<keyword evidence="5" id="KW-1185">Reference proteome</keyword>
<dbReference type="Pfam" id="PF00957">
    <property type="entry name" value="Synaptobrevin"/>
    <property type="match status" value="1"/>
</dbReference>
<dbReference type="PROSITE" id="PS50892">
    <property type="entry name" value="V_SNARE"/>
    <property type="match status" value="1"/>
</dbReference>
<dbReference type="InterPro" id="IPR016444">
    <property type="entry name" value="Synaptobrevin/VAMP"/>
</dbReference>
<evidence type="ECO:0000259" key="3">
    <source>
        <dbReference type="PROSITE" id="PS50892"/>
    </source>
</evidence>
<evidence type="ECO:0000313" key="5">
    <source>
        <dbReference type="Proteomes" id="UP001141327"/>
    </source>
</evidence>
<keyword evidence="2" id="KW-1133">Transmembrane helix</keyword>
<reference evidence="4" key="1">
    <citation type="journal article" date="2022" name="bioRxiv">
        <title>Genomics of Preaxostyla Flagellates Illuminates Evolutionary Transitions and the Path Towards Mitochondrial Loss.</title>
        <authorList>
            <person name="Novak L.V.F."/>
            <person name="Treitli S.C."/>
            <person name="Pyrih J."/>
            <person name="Halakuc P."/>
            <person name="Pipaliya S.V."/>
            <person name="Vacek V."/>
            <person name="Brzon O."/>
            <person name="Soukal P."/>
            <person name="Eme L."/>
            <person name="Dacks J.B."/>
            <person name="Karnkowska A."/>
            <person name="Elias M."/>
            <person name="Hampl V."/>
        </authorList>
    </citation>
    <scope>NUCLEOTIDE SEQUENCE</scope>
    <source>
        <strain evidence="4">RCP-MX</strain>
    </source>
</reference>
<evidence type="ECO:0000256" key="2">
    <source>
        <dbReference type="SAM" id="Phobius"/>
    </source>
</evidence>
<keyword evidence="2" id="KW-0472">Membrane</keyword>
<accession>A0ABQ8U978</accession>
<dbReference type="InterPro" id="IPR001388">
    <property type="entry name" value="Synaptobrevin-like"/>
</dbReference>
<keyword evidence="1" id="KW-0175">Coiled coil</keyword>
<name>A0ABQ8U978_9EUKA</name>
<protein>
    <submittedName>
        <fullName evidence="4">Synaptobrevin</fullName>
    </submittedName>
</protein>
<dbReference type="PRINTS" id="PR00219">
    <property type="entry name" value="SYNAPTOBREVN"/>
</dbReference>
<dbReference type="Gene3D" id="1.20.5.110">
    <property type="match status" value="1"/>
</dbReference>
<keyword evidence="2" id="KW-0812">Transmembrane</keyword>
<sequence>MSGPISYLETVAIGRLAGRVPVAIFHTRQAKERRNEEIISKIIANEQATQEPCKLMTDSNVDMILFYEKDDTCIYFGSSFRHFSSISYADSNKEKLTKVMRDVEGVKHVMEENIENMLAKQEKLEDIDRRAGELNAATAKFRKTSRSLKNTMCMRRWKIIIILVVVVLAILGYIGIAVIPPLVNPSS</sequence>
<dbReference type="SUPFAM" id="SSF58038">
    <property type="entry name" value="SNARE fusion complex"/>
    <property type="match status" value="1"/>
</dbReference>
<proteinExistence type="predicted"/>
<comment type="caution">
    <text evidence="4">The sequence shown here is derived from an EMBL/GenBank/DDBJ whole genome shotgun (WGS) entry which is preliminary data.</text>
</comment>
<dbReference type="EMBL" id="JAPMOS010000090">
    <property type="protein sequence ID" value="KAJ4455874.1"/>
    <property type="molecule type" value="Genomic_DNA"/>
</dbReference>
<evidence type="ECO:0000256" key="1">
    <source>
        <dbReference type="PROSITE-ProRule" id="PRU00290"/>
    </source>
</evidence>
<dbReference type="PANTHER" id="PTHR45701">
    <property type="entry name" value="SYNAPTOBREVIN FAMILY MEMBER"/>
    <property type="match status" value="1"/>
</dbReference>
<feature type="domain" description="V-SNARE coiled-coil homology" evidence="3">
    <location>
        <begin position="95"/>
        <end position="155"/>
    </location>
</feature>
<gene>
    <name evidence="4" type="ORF">PAPYR_9083</name>
</gene>
<organism evidence="4 5">
    <name type="scientific">Paratrimastix pyriformis</name>
    <dbReference type="NCBI Taxonomy" id="342808"/>
    <lineage>
        <taxon>Eukaryota</taxon>
        <taxon>Metamonada</taxon>
        <taxon>Preaxostyla</taxon>
        <taxon>Paratrimastigidae</taxon>
        <taxon>Paratrimastix</taxon>
    </lineage>
</organism>
<evidence type="ECO:0000313" key="4">
    <source>
        <dbReference type="EMBL" id="KAJ4455874.1"/>
    </source>
</evidence>
<dbReference type="CDD" id="cd15843">
    <property type="entry name" value="R-SNARE"/>
    <property type="match status" value="1"/>
</dbReference>
<feature type="transmembrane region" description="Helical" evidence="2">
    <location>
        <begin position="159"/>
        <end position="183"/>
    </location>
</feature>
<dbReference type="Proteomes" id="UP001141327">
    <property type="component" value="Unassembled WGS sequence"/>
</dbReference>